<protein>
    <submittedName>
        <fullName evidence="1">Uncharacterized protein</fullName>
    </submittedName>
</protein>
<dbReference type="RefSeq" id="XP_060440192.1">
    <property type="nucleotide sequence ID" value="XM_060581495.1"/>
</dbReference>
<reference evidence="1" key="1">
    <citation type="submission" date="2021-06" db="EMBL/GenBank/DDBJ databases">
        <title>Comparative genomics, transcriptomics and evolutionary studies reveal genomic signatures of adaptation to plant cell wall in hemibiotrophic fungi.</title>
        <authorList>
            <consortium name="DOE Joint Genome Institute"/>
            <person name="Baroncelli R."/>
            <person name="Diaz J.F."/>
            <person name="Benocci T."/>
            <person name="Peng M."/>
            <person name="Battaglia E."/>
            <person name="Haridas S."/>
            <person name="Andreopoulos W."/>
            <person name="Labutti K."/>
            <person name="Pangilinan J."/>
            <person name="Floch G.L."/>
            <person name="Makela M.R."/>
            <person name="Henrissat B."/>
            <person name="Grigoriev I.V."/>
            <person name="Crouch J.A."/>
            <person name="De Vries R.P."/>
            <person name="Sukno S.A."/>
            <person name="Thon M.R."/>
        </authorList>
    </citation>
    <scope>NUCLEOTIDE SEQUENCE</scope>
    <source>
        <strain evidence="1">CBS 102054</strain>
    </source>
</reference>
<accession>A0AAJ0EC16</accession>
<evidence type="ECO:0000313" key="2">
    <source>
        <dbReference type="Proteomes" id="UP001243989"/>
    </source>
</evidence>
<proteinExistence type="predicted"/>
<dbReference type="AlphaFoldDB" id="A0AAJ0EC16"/>
<evidence type="ECO:0000313" key="1">
    <source>
        <dbReference type="EMBL" id="KAK1624197.1"/>
    </source>
</evidence>
<dbReference type="GeneID" id="85466357"/>
<comment type="caution">
    <text evidence="1">The sequence shown here is derived from an EMBL/GenBank/DDBJ whole genome shotgun (WGS) entry which is preliminary data.</text>
</comment>
<name>A0AAJ0EC16_9PEZI</name>
<sequence length="102" mass="11231">MMADSASIRHTTLRNGTPKEVAEYLKELRANVADPTSITFNLHDAVVRGSIPHSIFSIWIPISDDAKSIIASLSQSGSTHERHAAIRVFLKAMRSEETMTPV</sequence>
<dbReference type="EMBL" id="JAHMHQ010000025">
    <property type="protein sequence ID" value="KAK1624197.1"/>
    <property type="molecule type" value="Genomic_DNA"/>
</dbReference>
<gene>
    <name evidence="1" type="ORF">BDP81DRAFT_112311</name>
</gene>
<dbReference type="Proteomes" id="UP001243989">
    <property type="component" value="Unassembled WGS sequence"/>
</dbReference>
<organism evidence="1 2">
    <name type="scientific">Colletotrichum phormii</name>
    <dbReference type="NCBI Taxonomy" id="359342"/>
    <lineage>
        <taxon>Eukaryota</taxon>
        <taxon>Fungi</taxon>
        <taxon>Dikarya</taxon>
        <taxon>Ascomycota</taxon>
        <taxon>Pezizomycotina</taxon>
        <taxon>Sordariomycetes</taxon>
        <taxon>Hypocreomycetidae</taxon>
        <taxon>Glomerellales</taxon>
        <taxon>Glomerellaceae</taxon>
        <taxon>Colletotrichum</taxon>
        <taxon>Colletotrichum acutatum species complex</taxon>
    </lineage>
</organism>
<keyword evidence="2" id="KW-1185">Reference proteome</keyword>